<keyword evidence="3" id="KW-1185">Reference proteome</keyword>
<dbReference type="Pfam" id="PF11949">
    <property type="entry name" value="DUF3466"/>
    <property type="match status" value="1"/>
</dbReference>
<evidence type="ECO:0000313" key="2">
    <source>
        <dbReference type="EMBL" id="MCP3427508.1"/>
    </source>
</evidence>
<reference evidence="2" key="1">
    <citation type="submission" date="2022-07" db="EMBL/GenBank/DDBJ databases">
        <title>Characterization of the Novel Bacterium Alteromonas immobilis LMIT006 and Alteromonas gregis LMIT007.</title>
        <authorList>
            <person name="Lin X."/>
        </authorList>
    </citation>
    <scope>NUCLEOTIDE SEQUENCE</scope>
    <source>
        <strain evidence="2">LMIT007</strain>
    </source>
</reference>
<gene>
    <name evidence="2" type="ORF">NLF92_00940</name>
</gene>
<organism evidence="2 3">
    <name type="scientific">Opacimonas viscosa</name>
    <dbReference type="NCBI Taxonomy" id="2961944"/>
    <lineage>
        <taxon>Bacteria</taxon>
        <taxon>Pseudomonadati</taxon>
        <taxon>Pseudomonadota</taxon>
        <taxon>Gammaproteobacteria</taxon>
        <taxon>Alteromonadales</taxon>
        <taxon>Alteromonadaceae</taxon>
        <taxon>Opacimonas</taxon>
    </lineage>
</organism>
<dbReference type="RefSeq" id="WP_254097920.1">
    <property type="nucleotide sequence ID" value="NZ_JANATA010000001.1"/>
</dbReference>
<keyword evidence="1" id="KW-0732">Signal</keyword>
<evidence type="ECO:0000256" key="1">
    <source>
        <dbReference type="SAM" id="SignalP"/>
    </source>
</evidence>
<dbReference type="AlphaFoldDB" id="A0AA42BK93"/>
<dbReference type="Proteomes" id="UP001165413">
    <property type="component" value="Unassembled WGS sequence"/>
</dbReference>
<feature type="chain" id="PRO_5041288341" evidence="1">
    <location>
        <begin position="39"/>
        <end position="578"/>
    </location>
</feature>
<dbReference type="InterPro" id="IPR022562">
    <property type="entry name" value="DUF3466"/>
</dbReference>
<protein>
    <submittedName>
        <fullName evidence="2">DUF3466 family protein</fullName>
    </submittedName>
</protein>
<dbReference type="NCBIfam" id="TIGR03501">
    <property type="entry name" value="GlyGly_CTERM"/>
    <property type="match status" value="1"/>
</dbReference>
<name>A0AA42BK93_9ALTE</name>
<dbReference type="EMBL" id="JANATA010000001">
    <property type="protein sequence ID" value="MCP3427508.1"/>
    <property type="molecule type" value="Genomic_DNA"/>
</dbReference>
<dbReference type="InterPro" id="IPR020008">
    <property type="entry name" value="GlyGly_CTERM"/>
</dbReference>
<feature type="signal peptide" evidence="1">
    <location>
        <begin position="1"/>
        <end position="38"/>
    </location>
</feature>
<evidence type="ECO:0000313" key="3">
    <source>
        <dbReference type="Proteomes" id="UP001165413"/>
    </source>
</evidence>
<sequence length="578" mass="63066">MNVLSVSSKRKLSLRTKVSKLALACSMLSLTVSFNALSAQYDIQELATTDLGVNIFAQGLNNSGTALVTVQDTFNPPLDFSLIDFTNEELIANLTDVESAAAGNPNADDYTYLASIARIASRQGSLFSQQMSLYQSFTQNGTNIERMLGFDQITDSTNGYTFGNDIIARGINDSNVVVGTSEGLYSKVDFTNSLDVDVTYVVSDFSRRAFVQNGSVVTELAPSMTIGGGISEAYDINANMQVVGFSTVRENSIITNLVTLCSDDETRGDQPESVCLSNIGKDSGYLTRTDRRATVWELDNSGQLVSTTEYDLPFDPAEVFADSENLEDFVFYNTAFAINDNGIAVGETQAINSAERSVITAAIYQDGVTREFISKEDYSGSSATDINNDNIITGYALKNVNGTNRRKGYFYNMATEDLVFFDDFFPGSASEPKAINNNGLIVGEAEVEFVTNTTRRRNGFVYDLNTETFTNLNDLVACDSPYTIVGASAINDDNIILANALVNRQAQDIAGELVFDDNGDPVLIDKVVTVRLNPVVNGEVDDCSSDEEEVRPRQGASLSWFTLLGVFGLITYRRRKMQ</sequence>
<comment type="caution">
    <text evidence="2">The sequence shown here is derived from an EMBL/GenBank/DDBJ whole genome shotgun (WGS) entry which is preliminary data.</text>
</comment>
<accession>A0AA42BK93</accession>
<proteinExistence type="predicted"/>